<comment type="subcellular location">
    <subcellularLocation>
        <location evidence="1">Endomembrane system</location>
    </subcellularLocation>
</comment>
<keyword evidence="5" id="KW-0067">ATP-binding</keyword>
<dbReference type="InterPro" id="IPR017438">
    <property type="entry name" value="ATP-NAD_kinase_N"/>
</dbReference>
<feature type="compositionally biased region" description="Low complexity" evidence="8">
    <location>
        <begin position="438"/>
        <end position="450"/>
    </location>
</feature>
<evidence type="ECO:0000256" key="7">
    <source>
        <dbReference type="ARBA" id="ARBA00044037"/>
    </source>
</evidence>
<dbReference type="InterPro" id="IPR045540">
    <property type="entry name" value="YegS/DAGK_C"/>
</dbReference>
<dbReference type="Proteomes" id="UP000189705">
    <property type="component" value="Unplaced"/>
</dbReference>
<evidence type="ECO:0000313" key="11">
    <source>
        <dbReference type="RefSeq" id="XP_025063571.1"/>
    </source>
</evidence>
<dbReference type="SMART" id="SM00046">
    <property type="entry name" value="DAGKc"/>
    <property type="match status" value="1"/>
</dbReference>
<dbReference type="GO" id="GO:0005737">
    <property type="term" value="C:cytoplasm"/>
    <property type="evidence" value="ECO:0007669"/>
    <property type="project" value="TreeGrafter"/>
</dbReference>
<dbReference type="GO" id="GO:0046512">
    <property type="term" value="P:sphingosine biosynthetic process"/>
    <property type="evidence" value="ECO:0007669"/>
    <property type="project" value="TreeGrafter"/>
</dbReference>
<dbReference type="Gene3D" id="2.60.200.40">
    <property type="match status" value="1"/>
</dbReference>
<dbReference type="SUPFAM" id="SSF111331">
    <property type="entry name" value="NAD kinase/diacylglycerol kinase-like"/>
    <property type="match status" value="1"/>
</dbReference>
<dbReference type="CTD" id="56848"/>
<feature type="region of interest" description="Disordered" evidence="8">
    <location>
        <begin position="408"/>
        <end position="463"/>
    </location>
</feature>
<dbReference type="InterPro" id="IPR016064">
    <property type="entry name" value="NAD/diacylglycerol_kinase_sf"/>
</dbReference>
<dbReference type="GO" id="GO:0006669">
    <property type="term" value="P:sphinganine-1-phosphate biosynthetic process"/>
    <property type="evidence" value="ECO:0007669"/>
    <property type="project" value="TreeGrafter"/>
</dbReference>
<reference evidence="11" key="1">
    <citation type="submission" date="2025-08" db="UniProtKB">
        <authorList>
            <consortium name="RefSeq"/>
        </authorList>
    </citation>
    <scope>IDENTIFICATION</scope>
</reference>
<evidence type="ECO:0000256" key="4">
    <source>
        <dbReference type="ARBA" id="ARBA00022777"/>
    </source>
</evidence>
<dbReference type="PROSITE" id="PS50146">
    <property type="entry name" value="DAGK"/>
    <property type="match status" value="1"/>
</dbReference>
<keyword evidence="4 11" id="KW-0418">Kinase</keyword>
<evidence type="ECO:0000256" key="2">
    <source>
        <dbReference type="ARBA" id="ARBA00022679"/>
    </source>
</evidence>
<evidence type="ECO:0000313" key="10">
    <source>
        <dbReference type="Proteomes" id="UP000189705"/>
    </source>
</evidence>
<dbReference type="Pfam" id="PF00781">
    <property type="entry name" value="DAGK_cat"/>
    <property type="match status" value="1"/>
</dbReference>
<feature type="compositionally biased region" description="Gly residues" evidence="8">
    <location>
        <begin position="451"/>
        <end position="462"/>
    </location>
</feature>
<dbReference type="GeneID" id="102374989"/>
<feature type="domain" description="DAGKc" evidence="9">
    <location>
        <begin position="160"/>
        <end position="307"/>
    </location>
</feature>
<dbReference type="GO" id="GO:0043065">
    <property type="term" value="P:positive regulation of apoptotic process"/>
    <property type="evidence" value="ECO:0007669"/>
    <property type="project" value="TreeGrafter"/>
</dbReference>
<dbReference type="RefSeq" id="XP_025063571.1">
    <property type="nucleotide sequence ID" value="XM_025207786.1"/>
</dbReference>
<organism evidence="10 11">
    <name type="scientific">Alligator sinensis</name>
    <name type="common">Chinese alligator</name>
    <dbReference type="NCBI Taxonomy" id="38654"/>
    <lineage>
        <taxon>Eukaryota</taxon>
        <taxon>Metazoa</taxon>
        <taxon>Chordata</taxon>
        <taxon>Craniata</taxon>
        <taxon>Vertebrata</taxon>
        <taxon>Euteleostomi</taxon>
        <taxon>Archelosauria</taxon>
        <taxon>Archosauria</taxon>
        <taxon>Crocodylia</taxon>
        <taxon>Alligatoridae</taxon>
        <taxon>Alligatorinae</taxon>
        <taxon>Alligator</taxon>
    </lineage>
</organism>
<dbReference type="STRING" id="38654.A0A3Q0GUV8"/>
<dbReference type="FunFam" id="3.40.50.10330:FF:000005">
    <property type="entry name" value="Sphingosine kinase 2"/>
    <property type="match status" value="1"/>
</dbReference>
<evidence type="ECO:0000256" key="8">
    <source>
        <dbReference type="SAM" id="MobiDB-lite"/>
    </source>
</evidence>
<keyword evidence="3" id="KW-0547">Nucleotide-binding</keyword>
<feature type="compositionally biased region" description="Pro residues" evidence="8">
    <location>
        <begin position="417"/>
        <end position="428"/>
    </location>
</feature>
<dbReference type="Gene3D" id="3.40.50.10330">
    <property type="entry name" value="Probable inorganic polyphosphate/atp-NAD kinase, domain 1"/>
    <property type="match status" value="1"/>
</dbReference>
<keyword evidence="10" id="KW-1185">Reference proteome</keyword>
<dbReference type="InParanoid" id="A0A3Q0GUV8"/>
<evidence type="ECO:0000256" key="6">
    <source>
        <dbReference type="ARBA" id="ARBA00023136"/>
    </source>
</evidence>
<dbReference type="Pfam" id="PF19279">
    <property type="entry name" value="YegS_C"/>
    <property type="match status" value="1"/>
</dbReference>
<gene>
    <name evidence="11" type="primary">SPHK2</name>
</gene>
<keyword evidence="6" id="KW-0472">Membrane</keyword>
<keyword evidence="2" id="KW-0808">Transferase</keyword>
<dbReference type="GO" id="GO:0012505">
    <property type="term" value="C:endomembrane system"/>
    <property type="evidence" value="ECO:0007669"/>
    <property type="project" value="UniProtKB-SubCell"/>
</dbReference>
<dbReference type="GO" id="GO:0008481">
    <property type="term" value="F:sphingosine kinase activity"/>
    <property type="evidence" value="ECO:0007669"/>
    <property type="project" value="UniProtKB-EC"/>
</dbReference>
<dbReference type="InterPro" id="IPR001206">
    <property type="entry name" value="Diacylglycerol_kinase_cat_dom"/>
</dbReference>
<protein>
    <recommendedName>
        <fullName evidence="7">sphingosine kinase</fullName>
        <ecNumber evidence="7">2.7.1.91</ecNumber>
    </recommendedName>
</protein>
<proteinExistence type="predicted"/>
<accession>A0A3Q0GUV8</accession>
<dbReference type="KEGG" id="asn:102374989"/>
<evidence type="ECO:0000259" key="9">
    <source>
        <dbReference type="PROSITE" id="PS50146"/>
    </source>
</evidence>
<dbReference type="GO" id="GO:0016020">
    <property type="term" value="C:membrane"/>
    <property type="evidence" value="ECO:0007669"/>
    <property type="project" value="TreeGrafter"/>
</dbReference>
<dbReference type="AlphaFoldDB" id="A0A3Q0GUV8"/>
<dbReference type="InterPro" id="IPR050187">
    <property type="entry name" value="Lipid_Phosphate_FormReg"/>
</dbReference>
<dbReference type="EC" id="2.7.1.91" evidence="7"/>
<evidence type="ECO:0000256" key="3">
    <source>
        <dbReference type="ARBA" id="ARBA00022741"/>
    </source>
</evidence>
<name>A0A3Q0GUV8_ALLSI</name>
<dbReference type="GO" id="GO:0005524">
    <property type="term" value="F:ATP binding"/>
    <property type="evidence" value="ECO:0007669"/>
    <property type="project" value="UniProtKB-KW"/>
</dbReference>
<sequence length="602" mass="64881">MGPETVAGTGRMELAPGPYHNGAETLLHGEFGIYPSKGTRYALSLTCTELHIQRLVPKPETDQRTVVALADVVGCHTLRSRVTTDCAAYFTVYAYPLKKRKVAMGSGRARQRTARTFQVDGADNYNKNQAMAEKWAVAIKCLVLGVPVSSETDISLSLLPRPRRLLLLLNPFGGRGNALQWCQSHILPMISEADISFNLIQTERANHARELVKGISLPEWDGIVTLSGDGLLYEVINGLMERPDWEQAITMPVGILPCGSGNALAGAINFNAGLEQAMGLELLQNCTVLLCHAAVAPLDLVSVTMASGTRCFSFLSVAWGFVSDVDIESEKYRRVGSARFTLGTMVRLASLHTYRGRLSYLPAPDGPAHRPISRSITVAANGRLPLTRLPLHRAVSDMGLCEERQAFRHRGPEPPDDPSPSPGSPPPISASALHPQSFIFEPAPEEPIGAPEGGGMDTGMGGPPDDLLVPLGQPVPPSWVTVEDDFVLVLAIYQTHLGADLLTAPFACLSDGLIHLCFVKAGVSRAALVRIFLAMEKGTHFEQACPHLSHVPVRAFRLEPLTRKGILTVDGERVEYGPLQAQVHCGLARLITGVARLGGSSC</sequence>
<evidence type="ECO:0000256" key="5">
    <source>
        <dbReference type="ARBA" id="ARBA00022840"/>
    </source>
</evidence>
<dbReference type="PANTHER" id="PTHR12358">
    <property type="entry name" value="SPHINGOSINE KINASE"/>
    <property type="match status" value="1"/>
</dbReference>
<evidence type="ECO:0000256" key="1">
    <source>
        <dbReference type="ARBA" id="ARBA00004308"/>
    </source>
</evidence>
<dbReference type="PANTHER" id="PTHR12358:SF40">
    <property type="entry name" value="SPHINGOSINE KINASE 2"/>
    <property type="match status" value="1"/>
</dbReference>